<protein>
    <submittedName>
        <fullName evidence="1">Divergent polysaccharide deacetylase family</fullName>
    </submittedName>
</protein>
<reference evidence="1 2" key="1">
    <citation type="journal article" date="2008" name="J. Bacteriol.">
        <title>Insights into plant cell wall degradation from the genome sequence of the soil bacterium Cellvibrio japonicus.</title>
        <authorList>
            <person name="Deboy R.T."/>
            <person name="Mongodin E.F."/>
            <person name="Fouts D.E."/>
            <person name="Tailford L.E."/>
            <person name="Khouri H."/>
            <person name="Emerson J.B."/>
            <person name="Mohamoud Y."/>
            <person name="Watkins K."/>
            <person name="Henrissat B."/>
            <person name="Gilbert H.J."/>
            <person name="Nelson K.E."/>
        </authorList>
    </citation>
    <scope>NUCLEOTIDE SEQUENCE [LARGE SCALE GENOMIC DNA]</scope>
    <source>
        <strain evidence="1 2">Ueda107</strain>
    </source>
</reference>
<dbReference type="CDD" id="cd10936">
    <property type="entry name" value="CE4_DAC2"/>
    <property type="match status" value="1"/>
</dbReference>
<dbReference type="HOGENOM" id="CLU_041643_2_0_6"/>
<dbReference type="GO" id="GO:0005975">
    <property type="term" value="P:carbohydrate metabolic process"/>
    <property type="evidence" value="ECO:0007669"/>
    <property type="project" value="InterPro"/>
</dbReference>
<dbReference type="Pfam" id="PF04748">
    <property type="entry name" value="Polysacc_deac_2"/>
    <property type="match status" value="1"/>
</dbReference>
<keyword evidence="2" id="KW-1185">Reference proteome</keyword>
<name>B3PGV5_CELJU</name>
<dbReference type="SUPFAM" id="SSF88713">
    <property type="entry name" value="Glycoside hydrolase/deacetylase"/>
    <property type="match status" value="1"/>
</dbReference>
<evidence type="ECO:0000313" key="2">
    <source>
        <dbReference type="Proteomes" id="UP000001036"/>
    </source>
</evidence>
<dbReference type="Gene3D" id="3.20.20.370">
    <property type="entry name" value="Glycoside hydrolase/deacetylase"/>
    <property type="match status" value="1"/>
</dbReference>
<evidence type="ECO:0000313" key="1">
    <source>
        <dbReference type="EMBL" id="ACE83273.1"/>
    </source>
</evidence>
<dbReference type="InterPro" id="IPR006837">
    <property type="entry name" value="Divergent_DAC"/>
</dbReference>
<gene>
    <name evidence="1" type="ordered locus">CJA_3550</name>
</gene>
<dbReference type="AlphaFoldDB" id="B3PGV5"/>
<accession>B3PGV5</accession>
<dbReference type="InterPro" id="IPR011330">
    <property type="entry name" value="Glyco_hydro/deAcase_b/a-brl"/>
</dbReference>
<dbReference type="PANTHER" id="PTHR30105:SF2">
    <property type="entry name" value="DIVERGENT POLYSACCHARIDE DEACETYLASE SUPERFAMILY"/>
    <property type="match status" value="1"/>
</dbReference>
<dbReference type="EMBL" id="CP000934">
    <property type="protein sequence ID" value="ACE83273.1"/>
    <property type="molecule type" value="Genomic_DNA"/>
</dbReference>
<dbReference type="eggNOG" id="COG2861">
    <property type="taxonomic scope" value="Bacteria"/>
</dbReference>
<proteinExistence type="predicted"/>
<dbReference type="PANTHER" id="PTHR30105">
    <property type="entry name" value="UNCHARACTERIZED YIBQ-RELATED"/>
    <property type="match status" value="1"/>
</dbReference>
<dbReference type="STRING" id="498211.CJA_3550"/>
<dbReference type="KEGG" id="cja:CJA_3550"/>
<sequence>MAVSNPLPVPSLAHRLMRWLSMLVLAVSSLELQAGQLAIIIDDIGYNLDAGRRAADLSGDYTLAVLPFTPHGRELAERAYRRGKEIMLHAPMSNEQHLPLGKGGLESGMSRETFLQVLERNLADIPHVRGVNNHTGSQLTQEEEPMRWLMAELKQRGLYFVDSRTTAKTRAQAMAEAAGLPNRKRDVFLDDRPEPAHVASQLELAMATARRQGSAVAIGHPYPSTLAALEKIAPLLEKYAITLVKASLLMPSSRPSVNAGQCLAPPLSLWAETPPLHDPFSLPPALKWLE</sequence>
<organism evidence="1 2">
    <name type="scientific">Cellvibrio japonicus (strain Ueda107)</name>
    <name type="common">Pseudomonas fluorescens subsp. cellulosa</name>
    <dbReference type="NCBI Taxonomy" id="498211"/>
    <lineage>
        <taxon>Bacteria</taxon>
        <taxon>Pseudomonadati</taxon>
        <taxon>Pseudomonadota</taxon>
        <taxon>Gammaproteobacteria</taxon>
        <taxon>Cellvibrionales</taxon>
        <taxon>Cellvibrionaceae</taxon>
        <taxon>Cellvibrio</taxon>
    </lineage>
</organism>
<dbReference type="Proteomes" id="UP000001036">
    <property type="component" value="Chromosome"/>
</dbReference>